<evidence type="ECO:0000256" key="2">
    <source>
        <dbReference type="ARBA" id="ARBA00023315"/>
    </source>
</evidence>
<sequence>MTSGVSLEILDLRHFSASLLRPLLESEGEVWRVRLNWDYATSARLLLQYLDSRMLPGYAALENGRVTGYAFCVYEETKAVIGDVFAVDGEPGYGAKPVPPQTAAEIEHRLLTHLFETLQHSPQVDRIESQLLLHPSGDHADVFREAEFTLYRRLFMVQDLSAAHIERRREAQPDLEIRPWRDDDLSPAGRLISEAYADHPDSLINDQYRSSHGSMRFLHNIVRYSGCGTFAPQVSFVICDRHTREMVALVLGSRVSADSGHITQLCVKPRYRRRGLARTLLTLASSGFSRLDMREVSLTVTEANQRAIELYKSEGYTCRHMFDAAVWQRPRMA</sequence>
<organism evidence="4 5">
    <name type="scientific">Occallatibacter riparius</name>
    <dbReference type="NCBI Taxonomy" id="1002689"/>
    <lineage>
        <taxon>Bacteria</taxon>
        <taxon>Pseudomonadati</taxon>
        <taxon>Acidobacteriota</taxon>
        <taxon>Terriglobia</taxon>
        <taxon>Terriglobales</taxon>
        <taxon>Acidobacteriaceae</taxon>
        <taxon>Occallatibacter</taxon>
    </lineage>
</organism>
<dbReference type="PANTHER" id="PTHR43420">
    <property type="entry name" value="ACETYLTRANSFERASE"/>
    <property type="match status" value="1"/>
</dbReference>
<dbReference type="CDD" id="cd04301">
    <property type="entry name" value="NAT_SF"/>
    <property type="match status" value="1"/>
</dbReference>
<dbReference type="PROSITE" id="PS51186">
    <property type="entry name" value="GNAT"/>
    <property type="match status" value="1"/>
</dbReference>
<evidence type="ECO:0000259" key="3">
    <source>
        <dbReference type="PROSITE" id="PS51186"/>
    </source>
</evidence>
<evidence type="ECO:0000313" key="4">
    <source>
        <dbReference type="EMBL" id="UWZ84760.1"/>
    </source>
</evidence>
<gene>
    <name evidence="4" type="ORF">MOP44_02210</name>
</gene>
<evidence type="ECO:0000313" key="5">
    <source>
        <dbReference type="Proteomes" id="UP001059380"/>
    </source>
</evidence>
<reference evidence="4" key="1">
    <citation type="submission" date="2021-04" db="EMBL/GenBank/DDBJ databases">
        <title>Phylogenetic analysis of Acidobacteriaceae.</title>
        <authorList>
            <person name="Qiu L."/>
            <person name="Zhang Q."/>
        </authorList>
    </citation>
    <scope>NUCLEOTIDE SEQUENCE</scope>
    <source>
        <strain evidence="4">DSM 25168</strain>
    </source>
</reference>
<dbReference type="InterPro" id="IPR000182">
    <property type="entry name" value="GNAT_dom"/>
</dbReference>
<dbReference type="Pfam" id="PF00583">
    <property type="entry name" value="Acetyltransf_1"/>
    <property type="match status" value="1"/>
</dbReference>
<dbReference type="Proteomes" id="UP001059380">
    <property type="component" value="Chromosome"/>
</dbReference>
<dbReference type="GO" id="GO:0016747">
    <property type="term" value="F:acyltransferase activity, transferring groups other than amino-acyl groups"/>
    <property type="evidence" value="ECO:0007669"/>
    <property type="project" value="InterPro"/>
</dbReference>
<dbReference type="KEGG" id="orp:MOP44_02210"/>
<accession>A0A9J7BPX6</accession>
<dbReference type="InterPro" id="IPR016181">
    <property type="entry name" value="Acyl_CoA_acyltransferase"/>
</dbReference>
<feature type="domain" description="N-acetyltransferase" evidence="3">
    <location>
        <begin position="175"/>
        <end position="333"/>
    </location>
</feature>
<dbReference type="RefSeq" id="WP_260794266.1">
    <property type="nucleotide sequence ID" value="NZ_CP093313.1"/>
</dbReference>
<dbReference type="AlphaFoldDB" id="A0A9J7BPX6"/>
<dbReference type="SUPFAM" id="SSF55729">
    <property type="entry name" value="Acyl-CoA N-acyltransferases (Nat)"/>
    <property type="match status" value="1"/>
</dbReference>
<evidence type="ECO:0000256" key="1">
    <source>
        <dbReference type="ARBA" id="ARBA00022679"/>
    </source>
</evidence>
<dbReference type="EMBL" id="CP093313">
    <property type="protein sequence ID" value="UWZ84760.1"/>
    <property type="molecule type" value="Genomic_DNA"/>
</dbReference>
<keyword evidence="1" id="KW-0808">Transferase</keyword>
<dbReference type="InterPro" id="IPR050680">
    <property type="entry name" value="YpeA/RimI_acetyltransf"/>
</dbReference>
<name>A0A9J7BPX6_9BACT</name>
<keyword evidence="5" id="KW-1185">Reference proteome</keyword>
<protein>
    <submittedName>
        <fullName evidence="4">GNAT family N-acetyltransferase</fullName>
    </submittedName>
</protein>
<dbReference type="Gene3D" id="3.40.630.30">
    <property type="match status" value="1"/>
</dbReference>
<keyword evidence="2" id="KW-0012">Acyltransferase</keyword>
<proteinExistence type="predicted"/>